<sequence length="68" mass="7539">MDWLGLIIAGVEELVKSKLCHRKFAGLSSFASLTTRFPDSKSSATGFSAVLDEFDNQTIELLLLYRIS</sequence>
<gene>
    <name evidence="1" type="ORF">SVIM_LOCUS482549</name>
</gene>
<organism evidence="1">
    <name type="scientific">Salix viminalis</name>
    <name type="common">Common osier</name>
    <name type="synonym">Basket willow</name>
    <dbReference type="NCBI Taxonomy" id="40686"/>
    <lineage>
        <taxon>Eukaryota</taxon>
        <taxon>Viridiplantae</taxon>
        <taxon>Streptophyta</taxon>
        <taxon>Embryophyta</taxon>
        <taxon>Tracheophyta</taxon>
        <taxon>Spermatophyta</taxon>
        <taxon>Magnoliopsida</taxon>
        <taxon>eudicotyledons</taxon>
        <taxon>Gunneridae</taxon>
        <taxon>Pentapetalae</taxon>
        <taxon>rosids</taxon>
        <taxon>fabids</taxon>
        <taxon>Malpighiales</taxon>
        <taxon>Salicaceae</taxon>
        <taxon>Saliceae</taxon>
        <taxon>Salix</taxon>
    </lineage>
</organism>
<name>A0A6N2N8V5_SALVM</name>
<reference evidence="1" key="1">
    <citation type="submission" date="2019-03" db="EMBL/GenBank/DDBJ databases">
        <authorList>
            <person name="Mank J."/>
            <person name="Almeida P."/>
        </authorList>
    </citation>
    <scope>NUCLEOTIDE SEQUENCE</scope>
    <source>
        <strain evidence="1">78183</strain>
    </source>
</reference>
<protein>
    <submittedName>
        <fullName evidence="1">Uncharacterized protein</fullName>
    </submittedName>
</protein>
<proteinExistence type="predicted"/>
<dbReference type="AlphaFoldDB" id="A0A6N2N8V5"/>
<evidence type="ECO:0000313" key="1">
    <source>
        <dbReference type="EMBL" id="VFU63418.1"/>
    </source>
</evidence>
<accession>A0A6N2N8V5</accession>
<dbReference type="EMBL" id="CAADRP010002207">
    <property type="protein sequence ID" value="VFU63418.1"/>
    <property type="molecule type" value="Genomic_DNA"/>
</dbReference>